<accession>A0A2I1CCU0</accession>
<organism evidence="1 2">
    <name type="scientific">Aspergillus novofumigatus (strain IBT 16806)</name>
    <dbReference type="NCBI Taxonomy" id="1392255"/>
    <lineage>
        <taxon>Eukaryota</taxon>
        <taxon>Fungi</taxon>
        <taxon>Dikarya</taxon>
        <taxon>Ascomycota</taxon>
        <taxon>Pezizomycotina</taxon>
        <taxon>Eurotiomycetes</taxon>
        <taxon>Eurotiomycetidae</taxon>
        <taxon>Eurotiales</taxon>
        <taxon>Aspergillaceae</taxon>
        <taxon>Aspergillus</taxon>
        <taxon>Aspergillus subgen. Fumigati</taxon>
    </lineage>
</organism>
<gene>
    <name evidence="1" type="ORF">P174DRAFT_132732</name>
</gene>
<comment type="caution">
    <text evidence="1">The sequence shown here is derived from an EMBL/GenBank/DDBJ whole genome shotgun (WGS) entry which is preliminary data.</text>
</comment>
<keyword evidence="2" id="KW-1185">Reference proteome</keyword>
<dbReference type="RefSeq" id="XP_024684042.1">
    <property type="nucleotide sequence ID" value="XM_024821109.1"/>
</dbReference>
<evidence type="ECO:0000313" key="2">
    <source>
        <dbReference type="Proteomes" id="UP000234474"/>
    </source>
</evidence>
<dbReference type="AlphaFoldDB" id="A0A2I1CCU0"/>
<name>A0A2I1CCU0_ASPN1</name>
<sequence>MTAGRSISDMAVYNKFKRSLLMILRRWTALSSLLVIGRLGVTFGRSCWSAPKRGGHEMLLTAYMDTTSGTKNGRIRESDWSEPSLGRYSRRSRFILSSNDGLTGQRWLVGSVVL</sequence>
<reference evidence="2" key="1">
    <citation type="journal article" date="2018" name="Proc. Natl. Acad. Sci. U.S.A.">
        <title>Linking secondary metabolites to gene clusters through genome sequencing of six diverse Aspergillus species.</title>
        <authorList>
            <person name="Kaerboelling I."/>
            <person name="Vesth T.C."/>
            <person name="Frisvad J.C."/>
            <person name="Nybo J.L."/>
            <person name="Theobald S."/>
            <person name="Kuo A."/>
            <person name="Bowyer P."/>
            <person name="Matsuda Y."/>
            <person name="Mondo S."/>
            <person name="Lyhne E.K."/>
            <person name="Kogle M.E."/>
            <person name="Clum A."/>
            <person name="Lipzen A."/>
            <person name="Salamov A."/>
            <person name="Ngan C.Y."/>
            <person name="Daum C."/>
            <person name="Chiniquy J."/>
            <person name="Barry K."/>
            <person name="LaButti K."/>
            <person name="Haridas S."/>
            <person name="Simmons B.A."/>
            <person name="Magnuson J.K."/>
            <person name="Mortensen U.H."/>
            <person name="Larsen T.O."/>
            <person name="Grigoriev I.V."/>
            <person name="Baker S.E."/>
            <person name="Andersen M.R."/>
        </authorList>
    </citation>
    <scope>NUCLEOTIDE SEQUENCE [LARGE SCALE GENOMIC DNA]</scope>
    <source>
        <strain evidence="2">IBT 16806</strain>
    </source>
</reference>
<evidence type="ECO:0000313" key="1">
    <source>
        <dbReference type="EMBL" id="PKX95447.1"/>
    </source>
</evidence>
<protein>
    <submittedName>
        <fullName evidence="1">Uncharacterized protein</fullName>
    </submittedName>
</protein>
<dbReference type="EMBL" id="MSZS01000003">
    <property type="protein sequence ID" value="PKX95447.1"/>
    <property type="molecule type" value="Genomic_DNA"/>
</dbReference>
<dbReference type="GeneID" id="36528435"/>
<dbReference type="Proteomes" id="UP000234474">
    <property type="component" value="Unassembled WGS sequence"/>
</dbReference>
<dbReference type="VEuPathDB" id="FungiDB:P174DRAFT_132732"/>
<proteinExistence type="predicted"/>